<sequence length="293" mass="33399">MNLEWREIDEIVSTRSQTLFRGNDIINFLHQEKSMLQDDEIASFEAFQDSLSTTVIAKLAPSSKSARKRAVKGRKNEFKPVVRTRIGDEEENDASELSDFVEFLAEEIFASLPAELRTLTYAAVQDDASLKVKYDVPLDTQLLESLVEHLPPATADSLSTYGLINDATDLDHFMEPILESYIATTTAPPPEYTPALAATRPDGCEMCGREHLPLTYHHLIPRQMHAKAVKRGWHSGWQLQKVAWLCRACHSYLHKIATNEELAKELYSMELVLERQDVMKWAAWVGRVRWKAR</sequence>
<dbReference type="Proteomes" id="UP001310594">
    <property type="component" value="Unassembled WGS sequence"/>
</dbReference>
<dbReference type="AlphaFoldDB" id="A0AAN7W7U7"/>
<organism evidence="1 2">
    <name type="scientific">Elasticomyces elasticus</name>
    <dbReference type="NCBI Taxonomy" id="574655"/>
    <lineage>
        <taxon>Eukaryota</taxon>
        <taxon>Fungi</taxon>
        <taxon>Dikarya</taxon>
        <taxon>Ascomycota</taxon>
        <taxon>Pezizomycotina</taxon>
        <taxon>Dothideomycetes</taxon>
        <taxon>Dothideomycetidae</taxon>
        <taxon>Mycosphaerellales</taxon>
        <taxon>Teratosphaeriaceae</taxon>
        <taxon>Elasticomyces</taxon>
    </lineage>
</organism>
<gene>
    <name evidence="1" type="ORF">LTR97_006170</name>
</gene>
<dbReference type="PANTHER" id="PTHR37827">
    <property type="entry name" value="TUDOR DOMAIN-CONTAINING PROTEIN"/>
    <property type="match status" value="1"/>
</dbReference>
<evidence type="ECO:0000313" key="1">
    <source>
        <dbReference type="EMBL" id="KAK5700036.1"/>
    </source>
</evidence>
<proteinExistence type="predicted"/>
<evidence type="ECO:0000313" key="2">
    <source>
        <dbReference type="Proteomes" id="UP001310594"/>
    </source>
</evidence>
<name>A0AAN7W7U7_9PEZI</name>
<dbReference type="PANTHER" id="PTHR37827:SF1">
    <property type="entry name" value="HNH DOMAIN-CONTAINING PROTEIN"/>
    <property type="match status" value="1"/>
</dbReference>
<reference evidence="1" key="1">
    <citation type="submission" date="2023-08" db="EMBL/GenBank/DDBJ databases">
        <title>Black Yeasts Isolated from many extreme environments.</title>
        <authorList>
            <person name="Coleine C."/>
            <person name="Stajich J.E."/>
            <person name="Selbmann L."/>
        </authorList>
    </citation>
    <scope>NUCLEOTIDE SEQUENCE</scope>
    <source>
        <strain evidence="1">CCFEE 5810</strain>
    </source>
</reference>
<evidence type="ECO:0008006" key="3">
    <source>
        <dbReference type="Google" id="ProtNLM"/>
    </source>
</evidence>
<comment type="caution">
    <text evidence="1">The sequence shown here is derived from an EMBL/GenBank/DDBJ whole genome shotgun (WGS) entry which is preliminary data.</text>
</comment>
<protein>
    <recommendedName>
        <fullName evidence="3">HNH domain-containing protein</fullName>
    </recommendedName>
</protein>
<accession>A0AAN7W7U7</accession>
<dbReference type="EMBL" id="JAVRQU010000008">
    <property type="protein sequence ID" value="KAK5700036.1"/>
    <property type="molecule type" value="Genomic_DNA"/>
</dbReference>